<accession>A0P7G1</accession>
<dbReference type="EMBL" id="AAUX01000001">
    <property type="protein sequence ID" value="EAV47471.1"/>
    <property type="molecule type" value="Genomic_DNA"/>
</dbReference>
<dbReference type="AlphaFoldDB" id="A0P7G1"/>
<proteinExistence type="predicted"/>
<evidence type="ECO:0000313" key="1">
    <source>
        <dbReference type="EMBL" id="EAV47471.1"/>
    </source>
</evidence>
<sequence>MGKTNVTVSLSSENDSHLNDFVASGYFSEAMDGYKFAIAYAIDKELSPIEVTGKKKTKYAIGNLDPVNELRDAVKFLHPKAPQESDRLVEFMQALAEAGIKDLAQINKENYGLDISELISNR</sequence>
<dbReference type="Proteomes" id="UP000054262">
    <property type="component" value="Unassembled WGS sequence"/>
</dbReference>
<dbReference type="OrthoDB" id="8449299at2"/>
<name>A0P7G1_9PROT</name>
<gene>
    <name evidence="1" type="ORF">MB2181_05320</name>
</gene>
<protein>
    <submittedName>
        <fullName evidence="1">Uncharacterized protein</fullName>
    </submittedName>
</protein>
<reference evidence="1 2" key="1">
    <citation type="submission" date="2006-11" db="EMBL/GenBank/DDBJ databases">
        <authorList>
            <person name="Giovannoni S."/>
            <person name="Vergin K."/>
            <person name="Ferriera S."/>
            <person name="Johnson J."/>
            <person name="Kravitz S."/>
            <person name="Beeson K."/>
            <person name="Sutton G."/>
            <person name="Rogers Y.-H."/>
            <person name="Friedman R."/>
            <person name="Frazier M."/>
            <person name="Venter J.C."/>
        </authorList>
    </citation>
    <scope>NUCLEOTIDE SEQUENCE [LARGE SCALE GENOMIC DNA]</scope>
    <source>
        <strain evidence="1 2">HTCC2181</strain>
    </source>
</reference>
<keyword evidence="2" id="KW-1185">Reference proteome</keyword>
<comment type="caution">
    <text evidence="1">The sequence shown here is derived from an EMBL/GenBank/DDBJ whole genome shotgun (WGS) entry which is preliminary data.</text>
</comment>
<evidence type="ECO:0000313" key="2">
    <source>
        <dbReference type="Proteomes" id="UP000054262"/>
    </source>
</evidence>
<organism evidence="1 2">
    <name type="scientific">Methylophilales bacterium HTCC2181</name>
    <dbReference type="NCBI Taxonomy" id="383631"/>
    <lineage>
        <taxon>Bacteria</taxon>
        <taxon>Pseudomonadati</taxon>
        <taxon>Pseudomonadota</taxon>
        <taxon>Betaproteobacteria</taxon>
        <taxon>Nitrosomonadales</taxon>
        <taxon>OM43 clade</taxon>
    </lineage>
</organism>